<evidence type="ECO:0000256" key="1">
    <source>
        <dbReference type="SAM" id="Phobius"/>
    </source>
</evidence>
<feature type="domain" description="YrhK" evidence="2">
    <location>
        <begin position="21"/>
        <end position="75"/>
    </location>
</feature>
<gene>
    <name evidence="3" type="ORF">SAMN05216258_105326</name>
</gene>
<dbReference type="Pfam" id="PF14145">
    <property type="entry name" value="YrhK"/>
    <property type="match status" value="1"/>
</dbReference>
<name>A0A1I3GTA1_9RHOB</name>
<reference evidence="3 4" key="1">
    <citation type="submission" date="2016-10" db="EMBL/GenBank/DDBJ databases">
        <authorList>
            <person name="de Groot N.N."/>
        </authorList>
    </citation>
    <scope>NUCLEOTIDE SEQUENCE [LARGE SCALE GENOMIC DNA]</scope>
    <source>
        <strain evidence="3 4">CGMCC 1.11030</strain>
    </source>
</reference>
<dbReference type="EMBL" id="FOQH01000005">
    <property type="protein sequence ID" value="SFI26613.1"/>
    <property type="molecule type" value="Genomic_DNA"/>
</dbReference>
<organism evidence="3 4">
    <name type="scientific">Albimonas pacifica</name>
    <dbReference type="NCBI Taxonomy" id="1114924"/>
    <lineage>
        <taxon>Bacteria</taxon>
        <taxon>Pseudomonadati</taxon>
        <taxon>Pseudomonadota</taxon>
        <taxon>Alphaproteobacteria</taxon>
        <taxon>Rhodobacterales</taxon>
        <taxon>Paracoccaceae</taxon>
        <taxon>Albimonas</taxon>
    </lineage>
</organism>
<dbReference type="OrthoDB" id="5862062at2"/>
<keyword evidence="1" id="KW-0812">Transmembrane</keyword>
<sequence>MMLFDPGAKHRSDRTGRLFAIYEIVYTCVDFGAALTFVVGSVMFFSEAWMEAGTWMFLVGSILFAVKPTIRLVREVHMYRQGDSQKVAARLRGEA</sequence>
<accession>A0A1I3GTA1</accession>
<dbReference type="RefSeq" id="WP_092860143.1">
    <property type="nucleotide sequence ID" value="NZ_FOQH01000005.1"/>
</dbReference>
<keyword evidence="1" id="KW-1133">Transmembrane helix</keyword>
<evidence type="ECO:0000313" key="4">
    <source>
        <dbReference type="Proteomes" id="UP000199377"/>
    </source>
</evidence>
<evidence type="ECO:0000313" key="3">
    <source>
        <dbReference type="EMBL" id="SFI26613.1"/>
    </source>
</evidence>
<feature type="transmembrane region" description="Helical" evidence="1">
    <location>
        <begin position="52"/>
        <end position="70"/>
    </location>
</feature>
<proteinExistence type="predicted"/>
<dbReference type="InterPro" id="IPR025424">
    <property type="entry name" value="YrhK_domain"/>
</dbReference>
<dbReference type="Proteomes" id="UP000199377">
    <property type="component" value="Unassembled WGS sequence"/>
</dbReference>
<dbReference type="AlphaFoldDB" id="A0A1I3GTA1"/>
<keyword evidence="1" id="KW-0472">Membrane</keyword>
<evidence type="ECO:0000259" key="2">
    <source>
        <dbReference type="Pfam" id="PF14145"/>
    </source>
</evidence>
<dbReference type="STRING" id="1114924.SAMN05216258_105326"/>
<feature type="transmembrane region" description="Helical" evidence="1">
    <location>
        <begin position="21"/>
        <end position="46"/>
    </location>
</feature>
<protein>
    <submittedName>
        <fullName evidence="3">YrhK-like protein</fullName>
    </submittedName>
</protein>
<keyword evidence="4" id="KW-1185">Reference proteome</keyword>